<evidence type="ECO:0000313" key="4">
    <source>
        <dbReference type="EMBL" id="KAJ3169349.1"/>
    </source>
</evidence>
<keyword evidence="2" id="KW-0812">Transmembrane</keyword>
<evidence type="ECO:0000313" key="5">
    <source>
        <dbReference type="Proteomes" id="UP001212152"/>
    </source>
</evidence>
<comment type="caution">
    <text evidence="4">The sequence shown here is derived from an EMBL/GenBank/DDBJ whole genome shotgun (WGS) entry which is preliminary data.</text>
</comment>
<dbReference type="GO" id="GO:0030692">
    <property type="term" value="C:Noc4p-Nop14p complex"/>
    <property type="evidence" value="ECO:0007669"/>
    <property type="project" value="TreeGrafter"/>
</dbReference>
<sequence length="570" mass="63734">MVAEKKRKKVSSIGMRTTDLSPAKVRELAQQCLETKGNLNNVYTLLTLCESESEATAHAAFVSMGHVYSQLLGRGDLKKAKPVVTKGAALPPPPPDDVKTKIATWLRENRSVYQQVAFSYLGLREPAMQLAAIEQLMNVVRDDSTQLGEFANTTYQKIVEKLVENEAMSEQLLERIVRDINEFADVRYYFYKNLGKYLGALSDGSSASAGMKVSAKRRKYSMPANKLSSVVTTGYAILSRIDDPTTTDAELPTFFQASPPAATAANKRPAWATIKEHRRTFSDCWLAFFRQPMSADMHKRVLLALHKKIIPFMARPTLLIDFLTDSYDQGGAVSMLALNGLFTLITEHNLDYPDFYAKLYALFDKNLLHVKYRSRFLRLVDLFLSSTQLPSYLIAAFIKRMTRLALAAPPAAIIAIVPFVYNLLKKHPACLVMIHRENPEAAATTTTTTREEDPYCADEIDPAKSRALESSLWELQSLKTHYFHTIAGMVRVFEQPIAKQPMYDMEDFLDHTYVTLMETETKKKGPTNARKPVEAAPPALAVHRQVTGIFDLPIAAAGTTQASDSVVFQL</sequence>
<dbReference type="AlphaFoldDB" id="A0AAD5TC96"/>
<name>A0AAD5TC96_9FUNG</name>
<dbReference type="PANTHER" id="PTHR12455:SF0">
    <property type="entry name" value="NUCLEOLAR COMPLEX PROTEIN 4 HOMOLOG"/>
    <property type="match status" value="1"/>
</dbReference>
<dbReference type="InterPro" id="IPR005612">
    <property type="entry name" value="CCAAT-binding_factor"/>
</dbReference>
<accession>A0AAD5TC96</accession>
<dbReference type="PANTHER" id="PTHR12455">
    <property type="entry name" value="NUCLEOLAR COMPLEX PROTEIN 4"/>
    <property type="match status" value="1"/>
</dbReference>
<evidence type="ECO:0000256" key="1">
    <source>
        <dbReference type="ARBA" id="ARBA00007797"/>
    </source>
</evidence>
<feature type="transmembrane region" description="Helical" evidence="2">
    <location>
        <begin position="404"/>
        <end position="424"/>
    </location>
</feature>
<keyword evidence="2" id="KW-0472">Membrane</keyword>
<dbReference type="InterPro" id="IPR027193">
    <property type="entry name" value="Noc4"/>
</dbReference>
<reference evidence="4" key="1">
    <citation type="submission" date="2020-05" db="EMBL/GenBank/DDBJ databases">
        <title>Phylogenomic resolution of chytrid fungi.</title>
        <authorList>
            <person name="Stajich J.E."/>
            <person name="Amses K."/>
            <person name="Simmons R."/>
            <person name="Seto K."/>
            <person name="Myers J."/>
            <person name="Bonds A."/>
            <person name="Quandt C.A."/>
            <person name="Barry K."/>
            <person name="Liu P."/>
            <person name="Grigoriev I."/>
            <person name="Longcore J.E."/>
            <person name="James T.Y."/>
        </authorList>
    </citation>
    <scope>NUCLEOTIDE SEQUENCE</scope>
    <source>
        <strain evidence="4">JEL0379</strain>
    </source>
</reference>
<dbReference type="EMBL" id="JADGJQ010000109">
    <property type="protein sequence ID" value="KAJ3169349.1"/>
    <property type="molecule type" value="Genomic_DNA"/>
</dbReference>
<gene>
    <name evidence="4" type="ORF">HDU87_000670</name>
</gene>
<evidence type="ECO:0000256" key="2">
    <source>
        <dbReference type="SAM" id="Phobius"/>
    </source>
</evidence>
<protein>
    <recommendedName>
        <fullName evidence="3">CCAAT-binding factor domain-containing protein</fullName>
    </recommendedName>
</protein>
<dbReference type="Pfam" id="PF03914">
    <property type="entry name" value="CBF"/>
    <property type="match status" value="1"/>
</dbReference>
<dbReference type="Proteomes" id="UP001212152">
    <property type="component" value="Unassembled WGS sequence"/>
</dbReference>
<organism evidence="4 5">
    <name type="scientific">Geranomyces variabilis</name>
    <dbReference type="NCBI Taxonomy" id="109894"/>
    <lineage>
        <taxon>Eukaryota</taxon>
        <taxon>Fungi</taxon>
        <taxon>Fungi incertae sedis</taxon>
        <taxon>Chytridiomycota</taxon>
        <taxon>Chytridiomycota incertae sedis</taxon>
        <taxon>Chytridiomycetes</taxon>
        <taxon>Spizellomycetales</taxon>
        <taxon>Powellomycetaceae</taxon>
        <taxon>Geranomyces</taxon>
    </lineage>
</organism>
<feature type="domain" description="CCAAT-binding factor" evidence="3">
    <location>
        <begin position="334"/>
        <end position="489"/>
    </location>
</feature>
<comment type="similarity">
    <text evidence="1">Belongs to the CBF/MAK21 family.</text>
</comment>
<evidence type="ECO:0000259" key="3">
    <source>
        <dbReference type="Pfam" id="PF03914"/>
    </source>
</evidence>
<dbReference type="GO" id="GO:0042254">
    <property type="term" value="P:ribosome biogenesis"/>
    <property type="evidence" value="ECO:0007669"/>
    <property type="project" value="InterPro"/>
</dbReference>
<keyword evidence="5" id="KW-1185">Reference proteome</keyword>
<keyword evidence="2" id="KW-1133">Transmembrane helix</keyword>
<proteinExistence type="inferred from homology"/>
<dbReference type="GO" id="GO:0032040">
    <property type="term" value="C:small-subunit processome"/>
    <property type="evidence" value="ECO:0007669"/>
    <property type="project" value="TreeGrafter"/>
</dbReference>